<proteinExistence type="predicted"/>
<feature type="transmembrane region" description="Helical" evidence="1">
    <location>
        <begin position="12"/>
        <end position="33"/>
    </location>
</feature>
<feature type="transmembrane region" description="Helical" evidence="1">
    <location>
        <begin position="45"/>
        <end position="66"/>
    </location>
</feature>
<gene>
    <name evidence="2" type="ORF">SAMN06264855_11085</name>
</gene>
<protein>
    <submittedName>
        <fullName evidence="2">Uncharacterized protein</fullName>
    </submittedName>
</protein>
<reference evidence="2 3" key="1">
    <citation type="submission" date="2017-06" db="EMBL/GenBank/DDBJ databases">
        <authorList>
            <person name="Kim H.J."/>
            <person name="Triplett B.A."/>
        </authorList>
    </citation>
    <scope>NUCLEOTIDE SEQUENCE [LARGE SCALE GENOMIC DNA]</scope>
    <source>
        <strain evidence="2 3">DSM 8800</strain>
    </source>
</reference>
<keyword evidence="1" id="KW-0812">Transmembrane</keyword>
<feature type="transmembrane region" description="Helical" evidence="1">
    <location>
        <begin position="96"/>
        <end position="112"/>
    </location>
</feature>
<dbReference type="RefSeq" id="WP_143420405.1">
    <property type="nucleotide sequence ID" value="NZ_FZNQ01000010.1"/>
</dbReference>
<sequence length="125" mass="12453">MTPTGRRGGRPLGGALAIEPVGMSLAVAFAVGVGTPAVRTAVGVGAVRLLPLCCGIVLFVAAVRYAVGRKDGLAWAHGLAGVGLGVAAVAGDGVGVWAGVVLAGIGGVWVLHSTRRRIDRRRPPA</sequence>
<keyword evidence="1" id="KW-0472">Membrane</keyword>
<evidence type="ECO:0000256" key="1">
    <source>
        <dbReference type="SAM" id="Phobius"/>
    </source>
</evidence>
<keyword evidence="3" id="KW-1185">Reference proteome</keyword>
<feature type="transmembrane region" description="Helical" evidence="1">
    <location>
        <begin position="73"/>
        <end position="90"/>
    </location>
</feature>
<name>A0A238WVA1_HALVU</name>
<keyword evidence="1" id="KW-1133">Transmembrane helix</keyword>
<evidence type="ECO:0000313" key="2">
    <source>
        <dbReference type="EMBL" id="SNR50373.1"/>
    </source>
</evidence>
<accession>A0A238WVA1</accession>
<dbReference type="AlphaFoldDB" id="A0A238WVA1"/>
<evidence type="ECO:0000313" key="3">
    <source>
        <dbReference type="Proteomes" id="UP000198397"/>
    </source>
</evidence>
<dbReference type="EMBL" id="FZNQ01000010">
    <property type="protein sequence ID" value="SNR50373.1"/>
    <property type="molecule type" value="Genomic_DNA"/>
</dbReference>
<dbReference type="Proteomes" id="UP000198397">
    <property type="component" value="Unassembled WGS sequence"/>
</dbReference>
<organism evidence="2 3">
    <name type="scientific">Halorubrum vacuolatum</name>
    <name type="common">Natronobacterium vacuolatum</name>
    <dbReference type="NCBI Taxonomy" id="63740"/>
    <lineage>
        <taxon>Archaea</taxon>
        <taxon>Methanobacteriati</taxon>
        <taxon>Methanobacteriota</taxon>
        <taxon>Stenosarchaea group</taxon>
        <taxon>Halobacteria</taxon>
        <taxon>Halobacteriales</taxon>
        <taxon>Haloferacaceae</taxon>
        <taxon>Halorubrum</taxon>
    </lineage>
</organism>